<keyword evidence="1" id="KW-0805">Transcription regulation</keyword>
<dbReference type="InterPro" id="IPR050313">
    <property type="entry name" value="Carb_Metab_HTH_regulators"/>
</dbReference>
<dbReference type="AlphaFoldDB" id="A0A2C6DHD1"/>
<dbReference type="PROSITE" id="PS51000">
    <property type="entry name" value="HTH_DEOR_2"/>
    <property type="match status" value="1"/>
</dbReference>
<dbReference type="PANTHER" id="PTHR30363:SF44">
    <property type="entry name" value="AGA OPERON TRANSCRIPTIONAL REPRESSOR-RELATED"/>
    <property type="match status" value="1"/>
</dbReference>
<dbReference type="SMART" id="SM00420">
    <property type="entry name" value="HTH_DEOR"/>
    <property type="match status" value="1"/>
</dbReference>
<dbReference type="InterPro" id="IPR036388">
    <property type="entry name" value="WH-like_DNA-bd_sf"/>
</dbReference>
<dbReference type="EMBL" id="CAADJA010000002">
    <property type="protein sequence ID" value="VFS45992.1"/>
    <property type="molecule type" value="Genomic_DNA"/>
</dbReference>
<dbReference type="InterPro" id="IPR047779">
    <property type="entry name" value="AgaR-like"/>
</dbReference>
<proteinExistence type="predicted"/>
<dbReference type="InterPro" id="IPR001034">
    <property type="entry name" value="DeoR_HTH"/>
</dbReference>
<dbReference type="RefSeq" id="WP_029093356.1">
    <property type="nucleotide sequence ID" value="NZ_CAADJA010000002.1"/>
</dbReference>
<dbReference type="Proteomes" id="UP000373449">
    <property type="component" value="Unassembled WGS sequence"/>
</dbReference>
<keyword evidence="2" id="KW-0804">Transcription</keyword>
<sequence length="262" mass="28496">MKSAVERRMEIVNVVNQEGKARVEDLAARFGVSSVTIRSDLSFLEKNGYVVRSHGAAIPNVGMIAELTVHEKRRQNAGIKSLIGNEAAKLIESGDTVILDSGTTTFEIASSLKSRTLENVVVMSNGLDVAMELASVPGVEVLMSGGVLRKNALSFSGSQAENSLKNYRFDKVFLGVDGIDLRVGITTHSEQEASLNRLMCEISGQVIAVADSSKFGLRSCHMIREFGDIDILVTDSNIPEDYLQGFKDMKVEVIIVDVDKEK</sequence>
<dbReference type="Pfam" id="PF08220">
    <property type="entry name" value="HTH_DeoR"/>
    <property type="match status" value="1"/>
</dbReference>
<feature type="domain" description="HTH deoR-type" evidence="3">
    <location>
        <begin position="4"/>
        <end position="59"/>
    </location>
</feature>
<evidence type="ECO:0000313" key="6">
    <source>
        <dbReference type="Proteomes" id="UP000224974"/>
    </source>
</evidence>
<dbReference type="Gene3D" id="1.10.10.10">
    <property type="entry name" value="Winged helix-like DNA-binding domain superfamily/Winged helix DNA-binding domain"/>
    <property type="match status" value="1"/>
</dbReference>
<organism evidence="4 6">
    <name type="scientific">Budvicia aquatica</name>
    <dbReference type="NCBI Taxonomy" id="82979"/>
    <lineage>
        <taxon>Bacteria</taxon>
        <taxon>Pseudomonadati</taxon>
        <taxon>Pseudomonadota</taxon>
        <taxon>Gammaproteobacteria</taxon>
        <taxon>Enterobacterales</taxon>
        <taxon>Budviciaceae</taxon>
        <taxon>Budvicia</taxon>
    </lineage>
</organism>
<dbReference type="SUPFAM" id="SSF46785">
    <property type="entry name" value="Winged helix' DNA-binding domain"/>
    <property type="match status" value="1"/>
</dbReference>
<evidence type="ECO:0000256" key="2">
    <source>
        <dbReference type="ARBA" id="ARBA00023163"/>
    </source>
</evidence>
<evidence type="ECO:0000259" key="3">
    <source>
        <dbReference type="PROSITE" id="PS51000"/>
    </source>
</evidence>
<reference evidence="5 7" key="3">
    <citation type="submission" date="2019-03" db="EMBL/GenBank/DDBJ databases">
        <authorList>
            <consortium name="Pathogen Informatics"/>
        </authorList>
    </citation>
    <scope>NUCLEOTIDE SEQUENCE [LARGE SCALE GENOMIC DNA]</scope>
    <source>
        <strain evidence="5 7">NCTC12282</strain>
    </source>
</reference>
<name>A0A2C6DHD1_9GAMM</name>
<reference evidence="6" key="1">
    <citation type="submission" date="2017-09" db="EMBL/GenBank/DDBJ databases">
        <title>FDA dAtabase for Regulatory Grade micrObial Sequences (FDA-ARGOS): Supporting development and validation of Infectious Disease Dx tests.</title>
        <authorList>
            <person name="Minogue T."/>
            <person name="Wolcott M."/>
            <person name="Wasieloski L."/>
            <person name="Aguilar W."/>
            <person name="Moore D."/>
            <person name="Tallon L."/>
            <person name="Sadzewicz L."/>
            <person name="Ott S."/>
            <person name="Zhao X."/>
            <person name="Nagaraj S."/>
            <person name="Vavikolanu K."/>
            <person name="Aluvathingal J."/>
            <person name="Nadendla S."/>
            <person name="Sichtig H."/>
        </authorList>
    </citation>
    <scope>NUCLEOTIDE SEQUENCE [LARGE SCALE GENOMIC DNA]</scope>
    <source>
        <strain evidence="6">FDAARGOS_387</strain>
    </source>
</reference>
<dbReference type="InterPro" id="IPR036390">
    <property type="entry name" value="WH_DNA-bd_sf"/>
</dbReference>
<dbReference type="STRING" id="1111728.GCA_000427805_02668"/>
<evidence type="ECO:0000313" key="7">
    <source>
        <dbReference type="Proteomes" id="UP000373449"/>
    </source>
</evidence>
<dbReference type="Pfam" id="PF00455">
    <property type="entry name" value="DeoRC"/>
    <property type="match status" value="1"/>
</dbReference>
<evidence type="ECO:0000256" key="1">
    <source>
        <dbReference type="ARBA" id="ARBA00023015"/>
    </source>
</evidence>
<keyword evidence="6" id="KW-1185">Reference proteome</keyword>
<dbReference type="GO" id="GO:0003700">
    <property type="term" value="F:DNA-binding transcription factor activity"/>
    <property type="evidence" value="ECO:0007669"/>
    <property type="project" value="InterPro"/>
</dbReference>
<dbReference type="OrthoDB" id="5685843at2"/>
<evidence type="ECO:0000313" key="5">
    <source>
        <dbReference type="EMBL" id="VFS45992.1"/>
    </source>
</evidence>
<dbReference type="PANTHER" id="PTHR30363">
    <property type="entry name" value="HTH-TYPE TRANSCRIPTIONAL REGULATOR SRLR-RELATED"/>
    <property type="match status" value="1"/>
</dbReference>
<evidence type="ECO:0000313" key="4">
    <source>
        <dbReference type="EMBL" id="PHI28164.1"/>
    </source>
</evidence>
<gene>
    <name evidence="5" type="primary">glcR_4</name>
    <name evidence="4" type="ORF">CRN84_01805</name>
    <name evidence="5" type="ORF">NCTC12282_00879</name>
</gene>
<dbReference type="Gene3D" id="3.40.50.1360">
    <property type="match status" value="1"/>
</dbReference>
<dbReference type="Proteomes" id="UP000224974">
    <property type="component" value="Unassembled WGS sequence"/>
</dbReference>
<dbReference type="EMBL" id="PDDX01000001">
    <property type="protein sequence ID" value="PHI28164.1"/>
    <property type="molecule type" value="Genomic_DNA"/>
</dbReference>
<reference evidence="4" key="2">
    <citation type="submission" date="2017-09" db="EMBL/GenBank/DDBJ databases">
        <title>FDA dAtabase for Regulatory Grade micrObial Sequences (FDA-ARGOS): Supporting development and validation of Infectious Disease Dx tests.</title>
        <authorList>
            <person name="Minogue T."/>
            <person name="Wolcott M."/>
            <person name="Wasieloski L."/>
            <person name="Aguilar W."/>
            <person name="Moore D."/>
            <person name="Tallon L.J."/>
            <person name="Sadzewicz L."/>
            <person name="Ott S."/>
            <person name="Zhao X."/>
            <person name="Nagaraj S."/>
            <person name="Vavikolanu K."/>
            <person name="Aluvathingal J."/>
            <person name="Nadendla S."/>
            <person name="Sichtig H."/>
        </authorList>
    </citation>
    <scope>NUCLEOTIDE SEQUENCE</scope>
    <source>
        <strain evidence="4">FDAARGOS_387</strain>
    </source>
</reference>
<dbReference type="NCBIfam" id="NF040755">
    <property type="entry name" value="AgaR"/>
    <property type="match status" value="1"/>
</dbReference>
<accession>A0A2C6DHD1</accession>
<dbReference type="InterPro" id="IPR014036">
    <property type="entry name" value="DeoR-like_C"/>
</dbReference>
<dbReference type="InterPro" id="IPR037171">
    <property type="entry name" value="NagB/RpiA_transferase-like"/>
</dbReference>
<dbReference type="SUPFAM" id="SSF100950">
    <property type="entry name" value="NagB/RpiA/CoA transferase-like"/>
    <property type="match status" value="1"/>
</dbReference>
<dbReference type="SMART" id="SM01134">
    <property type="entry name" value="DeoRC"/>
    <property type="match status" value="1"/>
</dbReference>
<protein>
    <submittedName>
        <fullName evidence="4">DeoR/GlpR transcriptional regulator</fullName>
    </submittedName>
    <submittedName>
        <fullName evidence="5">HTH-type transcriptional repressor glcR</fullName>
    </submittedName>
</protein>